<feature type="non-terminal residue" evidence="2">
    <location>
        <position position="1"/>
    </location>
</feature>
<feature type="non-terminal residue" evidence="2">
    <location>
        <position position="63"/>
    </location>
</feature>
<dbReference type="Proteomes" id="UP000584326">
    <property type="component" value="Unassembled WGS sequence"/>
</dbReference>
<feature type="chain" id="PRO_5029677860" evidence="1">
    <location>
        <begin position="23"/>
        <end position="63"/>
    </location>
</feature>
<dbReference type="Gene3D" id="3.10.360.10">
    <property type="entry name" value="Antimicrobial Peptide, Beta-defensin 2, Chain A"/>
    <property type="match status" value="1"/>
</dbReference>
<organism evidence="2 3">
    <name type="scientific">Podargus strigoides</name>
    <name type="common">Tawny frogmouth</name>
    <name type="synonym">Caprimulgus strigoides</name>
    <dbReference type="NCBI Taxonomy" id="8905"/>
    <lineage>
        <taxon>Eukaryota</taxon>
        <taxon>Metazoa</taxon>
        <taxon>Chordata</taxon>
        <taxon>Craniata</taxon>
        <taxon>Vertebrata</taxon>
        <taxon>Euteleostomi</taxon>
        <taxon>Archelosauria</taxon>
        <taxon>Archosauria</taxon>
        <taxon>Dinosauria</taxon>
        <taxon>Saurischia</taxon>
        <taxon>Theropoda</taxon>
        <taxon>Coelurosauria</taxon>
        <taxon>Aves</taxon>
        <taxon>Neognathae</taxon>
        <taxon>Neoaves</taxon>
        <taxon>Strisores</taxon>
        <taxon>Caprimulgiformes</taxon>
        <taxon>Podargidae</taxon>
        <taxon>Podargus</taxon>
    </lineage>
</organism>
<name>A0A7L4GIC7_PODST</name>
<comment type="caution">
    <text evidence="2">The sequence shown here is derived from an EMBL/GenBank/DDBJ whole genome shotgun (WGS) entry which is preliminary data.</text>
</comment>
<dbReference type="OrthoDB" id="9201750at2759"/>
<evidence type="ECO:0000313" key="2">
    <source>
        <dbReference type="EMBL" id="NXX12855.1"/>
    </source>
</evidence>
<feature type="signal peptide" evidence="1">
    <location>
        <begin position="1"/>
        <end position="22"/>
    </location>
</feature>
<keyword evidence="1" id="KW-0732">Signal</keyword>
<dbReference type="AlphaFoldDB" id="A0A7L4GIC7"/>
<dbReference type="Pfam" id="PF08189">
    <property type="entry name" value="Meleagrin"/>
    <property type="match status" value="1"/>
</dbReference>
<gene>
    <name evidence="2" type="primary">Cygn_0</name>
    <name evidence="2" type="ORF">PODSTR_R11171</name>
</gene>
<evidence type="ECO:0000256" key="1">
    <source>
        <dbReference type="SAM" id="SignalP"/>
    </source>
</evidence>
<evidence type="ECO:0000313" key="3">
    <source>
        <dbReference type="Proteomes" id="UP000584326"/>
    </source>
</evidence>
<accession>A0A7L4GIC7</accession>
<reference evidence="2 3" key="1">
    <citation type="submission" date="2020-02" db="EMBL/GenBank/DDBJ databases">
        <title>Bird 10,000 Genomes (B10K) Project - Family phase.</title>
        <authorList>
            <person name="Zhang G."/>
        </authorList>
    </citation>
    <scope>NUCLEOTIDE SEQUENCE [LARGE SCALE GENOMIC DNA]</scope>
    <source>
        <strain evidence="2">B10K-DU-001-40</strain>
        <tissue evidence="2">Muscle</tissue>
    </source>
</reference>
<dbReference type="EMBL" id="VZTK01006520">
    <property type="protein sequence ID" value="NXX12855.1"/>
    <property type="molecule type" value="Genomic_DNA"/>
</dbReference>
<protein>
    <submittedName>
        <fullName evidence="2">CYGN protein</fullName>
    </submittedName>
</protein>
<sequence length="63" mass="7278">MRFLYIVFAVFLLISLATPGYGQKRKPCPKIGYCSHRCAKLHTSIYSSDCKYFCCIPPVWKVK</sequence>
<proteinExistence type="predicted"/>
<keyword evidence="3" id="KW-1185">Reference proteome</keyword>
<dbReference type="InterPro" id="IPR012573">
    <property type="entry name" value="Meleagrin/Cygnin"/>
</dbReference>